<accession>A0A1G2LNT0</accession>
<protein>
    <submittedName>
        <fullName evidence="1">Uncharacterized protein</fullName>
    </submittedName>
</protein>
<dbReference type="EMBL" id="MHQY01000031">
    <property type="protein sequence ID" value="OHA13265.1"/>
    <property type="molecule type" value="Genomic_DNA"/>
</dbReference>
<evidence type="ECO:0000313" key="1">
    <source>
        <dbReference type="EMBL" id="OHA13265.1"/>
    </source>
</evidence>
<gene>
    <name evidence="1" type="ORF">A3G49_01275</name>
</gene>
<dbReference type="Proteomes" id="UP000177171">
    <property type="component" value="Unassembled WGS sequence"/>
</dbReference>
<organism evidence="1 2">
    <name type="scientific">Candidatus Sungbacteria bacterium RIFCSPLOWO2_12_FULL_41_11</name>
    <dbReference type="NCBI Taxonomy" id="1802286"/>
    <lineage>
        <taxon>Bacteria</taxon>
        <taxon>Candidatus Sungiibacteriota</taxon>
    </lineage>
</organism>
<comment type="caution">
    <text evidence="1">The sequence shown here is derived from an EMBL/GenBank/DDBJ whole genome shotgun (WGS) entry which is preliminary data.</text>
</comment>
<name>A0A1G2LNT0_9BACT</name>
<dbReference type="AlphaFoldDB" id="A0A1G2LNT0"/>
<sequence>MAKVENKTYRHIWSVLCLYSVLDQESNNLSLFNLVEKLTFTPPKNQITEIEKQKKIGKLVVPVNFELVTRIKKNTDKAISVDIEVVIIDPQKVEIGKFLKRVDFRKEIKNMRYRNRFNSLPITINGEYEILVNIKDQDEKEFTQVANIPLEVELKMD</sequence>
<proteinExistence type="predicted"/>
<reference evidence="1 2" key="1">
    <citation type="journal article" date="2016" name="Nat. Commun.">
        <title>Thousands of microbial genomes shed light on interconnected biogeochemical processes in an aquifer system.</title>
        <authorList>
            <person name="Anantharaman K."/>
            <person name="Brown C.T."/>
            <person name="Hug L.A."/>
            <person name="Sharon I."/>
            <person name="Castelle C.J."/>
            <person name="Probst A.J."/>
            <person name="Thomas B.C."/>
            <person name="Singh A."/>
            <person name="Wilkins M.J."/>
            <person name="Karaoz U."/>
            <person name="Brodie E.L."/>
            <person name="Williams K.H."/>
            <person name="Hubbard S.S."/>
            <person name="Banfield J.F."/>
        </authorList>
    </citation>
    <scope>NUCLEOTIDE SEQUENCE [LARGE SCALE GENOMIC DNA]</scope>
</reference>
<evidence type="ECO:0000313" key="2">
    <source>
        <dbReference type="Proteomes" id="UP000177171"/>
    </source>
</evidence>